<feature type="transmembrane region" description="Helical" evidence="1">
    <location>
        <begin position="46"/>
        <end position="66"/>
    </location>
</feature>
<evidence type="ECO:0000313" key="3">
    <source>
        <dbReference type="EMBL" id="RED23897.1"/>
    </source>
</evidence>
<feature type="transmembrane region" description="Helical" evidence="1">
    <location>
        <begin position="172"/>
        <end position="200"/>
    </location>
</feature>
<keyword evidence="4" id="KW-1185">Reference proteome</keyword>
<reference evidence="3 4" key="1">
    <citation type="submission" date="2018-07" db="EMBL/GenBank/DDBJ databases">
        <title>Genomic Encyclopedia of Archaeal and Bacterial Type Strains, Phase II (KMG-II): from individual species to whole genera.</title>
        <authorList>
            <person name="Goeker M."/>
        </authorList>
    </citation>
    <scope>NUCLEOTIDE SEQUENCE [LARGE SCALE GENOMIC DNA]</scope>
    <source>
        <strain evidence="3 4">DSM 25795</strain>
    </source>
</reference>
<sequence length="226" mass="25862">MLNISNSAKKPTLIIGIILSVVLPFLAIYFSVLIKKLGIDNETQFYISRFAIWISLLLLYLFALKIEKQPFLLWGETEYSFLSFAKAVFITFLKLFIAVFLTGLIIMLFKITEESTVLNKAMALFKKSYLLLFFTCVTAGITEELIFRGYLLPRLELALKNKKMAIVVSSVLFGFLHFGYGTLLNVIGPIVIGLVFAIQYDQYRNIKILILCHFLWDLMLLSAKTR</sequence>
<protein>
    <recommendedName>
        <fullName evidence="2">CAAX prenyl protease 2/Lysostaphin resistance protein A-like domain-containing protein</fullName>
    </recommendedName>
</protein>
<feature type="transmembrane region" description="Helical" evidence="1">
    <location>
        <begin position="129"/>
        <end position="151"/>
    </location>
</feature>
<organism evidence="3 4">
    <name type="scientific">Flavobacterium cutihirudinis</name>
    <dbReference type="NCBI Taxonomy" id="1265740"/>
    <lineage>
        <taxon>Bacteria</taxon>
        <taxon>Pseudomonadati</taxon>
        <taxon>Bacteroidota</taxon>
        <taxon>Flavobacteriia</taxon>
        <taxon>Flavobacteriales</taxon>
        <taxon>Flavobacteriaceae</taxon>
        <taxon>Flavobacterium</taxon>
    </lineage>
</organism>
<dbReference type="InterPro" id="IPR003675">
    <property type="entry name" value="Rce1/LyrA-like_dom"/>
</dbReference>
<feature type="domain" description="CAAX prenyl protease 2/Lysostaphin resistance protein A-like" evidence="2">
    <location>
        <begin position="128"/>
        <end position="219"/>
    </location>
</feature>
<feature type="transmembrane region" description="Helical" evidence="1">
    <location>
        <begin position="12"/>
        <end position="34"/>
    </location>
</feature>
<dbReference type="Proteomes" id="UP000257004">
    <property type="component" value="Unassembled WGS sequence"/>
</dbReference>
<proteinExistence type="predicted"/>
<dbReference type="Pfam" id="PF02517">
    <property type="entry name" value="Rce1-like"/>
    <property type="match status" value="1"/>
</dbReference>
<dbReference type="EMBL" id="QRDQ01000009">
    <property type="protein sequence ID" value="RED23897.1"/>
    <property type="molecule type" value="Genomic_DNA"/>
</dbReference>
<dbReference type="PANTHER" id="PTHR43592">
    <property type="entry name" value="CAAX AMINO TERMINAL PROTEASE"/>
    <property type="match status" value="1"/>
</dbReference>
<evidence type="ECO:0000259" key="2">
    <source>
        <dbReference type="Pfam" id="PF02517"/>
    </source>
</evidence>
<dbReference type="GO" id="GO:0080120">
    <property type="term" value="P:CAAX-box protein maturation"/>
    <property type="evidence" value="ECO:0007669"/>
    <property type="project" value="UniProtKB-ARBA"/>
</dbReference>
<gene>
    <name evidence="3" type="ORF">BD847_2975</name>
</gene>
<name>A0A3D9FTF0_9FLAO</name>
<evidence type="ECO:0000256" key="1">
    <source>
        <dbReference type="SAM" id="Phobius"/>
    </source>
</evidence>
<comment type="caution">
    <text evidence="3">The sequence shown here is derived from an EMBL/GenBank/DDBJ whole genome shotgun (WGS) entry which is preliminary data.</text>
</comment>
<dbReference type="GO" id="GO:0004175">
    <property type="term" value="F:endopeptidase activity"/>
    <property type="evidence" value="ECO:0007669"/>
    <property type="project" value="UniProtKB-ARBA"/>
</dbReference>
<dbReference type="RefSeq" id="WP_115888960.1">
    <property type="nucleotide sequence ID" value="NZ_QRDQ01000009.1"/>
</dbReference>
<accession>A0A3D9FTF0</accession>
<dbReference type="PANTHER" id="PTHR43592:SF15">
    <property type="entry name" value="CAAX AMINO TERMINAL PROTEASE FAMILY PROTEIN"/>
    <property type="match status" value="1"/>
</dbReference>
<keyword evidence="1" id="KW-0472">Membrane</keyword>
<dbReference type="OrthoDB" id="9779573at2"/>
<keyword evidence="1" id="KW-1133">Transmembrane helix</keyword>
<dbReference type="AlphaFoldDB" id="A0A3D9FTF0"/>
<feature type="transmembrane region" description="Helical" evidence="1">
    <location>
        <begin position="87"/>
        <end position="109"/>
    </location>
</feature>
<keyword evidence="1" id="KW-0812">Transmembrane</keyword>
<evidence type="ECO:0000313" key="4">
    <source>
        <dbReference type="Proteomes" id="UP000257004"/>
    </source>
</evidence>